<proteinExistence type="predicted"/>
<reference evidence="1" key="1">
    <citation type="submission" date="2020-03" db="EMBL/GenBank/DDBJ databases">
        <authorList>
            <person name="Johnston C.D."/>
            <person name="Cotton S.L."/>
            <person name="Dewhirst F.E."/>
        </authorList>
    </citation>
    <scope>NUCLEOTIDE SEQUENCE [LARGE SCALE GENOMIC DNA]</scope>
    <source>
        <strain evidence="1">ATCC 14266</strain>
    </source>
</reference>
<protein>
    <submittedName>
        <fullName evidence="1">Uncharacterized protein</fullName>
    </submittedName>
</protein>
<dbReference type="EMBL" id="CP050134">
    <property type="protein sequence ID" value="QIP45157.1"/>
    <property type="molecule type" value="Genomic_DNA"/>
</dbReference>
<evidence type="ECO:0000313" key="1">
    <source>
        <dbReference type="EMBL" id="QIP45157.1"/>
    </source>
</evidence>
<sequence length="132" mass="14219">MVKQQSQGMTHMNSRINRTIFIIALTAALTGAVAPCAGAQETSPGAPSSPDPLGRCGTLTMIAKLSADVGMGVLTGVIDSYRVAFGSIDFQNPDGLTVKDRLINKTHAFPHQLIDIPRLDQSEREQRYGQYC</sequence>
<accession>A0A6H9XIN9</accession>
<gene>
    <name evidence="1" type="ORF">HBA49_06240</name>
</gene>
<dbReference type="AlphaFoldDB" id="A0A6H9XIN9"/>
<organism evidence="1">
    <name type="scientific">Corynebacterium matruchotii</name>
    <dbReference type="NCBI Taxonomy" id="43768"/>
    <lineage>
        <taxon>Bacteria</taxon>
        <taxon>Bacillati</taxon>
        <taxon>Actinomycetota</taxon>
        <taxon>Actinomycetes</taxon>
        <taxon>Mycobacteriales</taxon>
        <taxon>Corynebacteriaceae</taxon>
        <taxon>Corynebacterium</taxon>
    </lineage>
</organism>
<name>A0A6H9XIN9_9CORY</name>